<feature type="domain" description="Integrase catalytic" evidence="1">
    <location>
        <begin position="27"/>
        <end position="133"/>
    </location>
</feature>
<dbReference type="GO" id="GO:0015074">
    <property type="term" value="P:DNA integration"/>
    <property type="evidence" value="ECO:0007669"/>
    <property type="project" value="InterPro"/>
</dbReference>
<dbReference type="EMBL" id="NCKW01009723">
    <property type="protein sequence ID" value="POM66149.1"/>
    <property type="molecule type" value="Genomic_DNA"/>
</dbReference>
<dbReference type="Proteomes" id="UP000237271">
    <property type="component" value="Unassembled WGS sequence"/>
</dbReference>
<dbReference type="AlphaFoldDB" id="A0A2P4XKX0"/>
<dbReference type="InterPro" id="IPR050951">
    <property type="entry name" value="Retrovirus_Pol_polyprotein"/>
</dbReference>
<comment type="caution">
    <text evidence="2">The sequence shown here is derived from an EMBL/GenBank/DDBJ whole genome shotgun (WGS) entry which is preliminary data.</text>
</comment>
<dbReference type="PANTHER" id="PTHR37984:SF5">
    <property type="entry name" value="PROTEIN NYNRIN-LIKE"/>
    <property type="match status" value="1"/>
</dbReference>
<dbReference type="SUPFAM" id="SSF53098">
    <property type="entry name" value="Ribonuclease H-like"/>
    <property type="match status" value="1"/>
</dbReference>
<dbReference type="PROSITE" id="PS50994">
    <property type="entry name" value="INTEGRASE"/>
    <property type="match status" value="1"/>
</dbReference>
<reference evidence="2 3" key="1">
    <citation type="journal article" date="2017" name="Genome Biol. Evol.">
        <title>Phytophthora megakarya and P. palmivora, closely related causal agents of cacao black pod rot, underwent increases in genome sizes and gene numbers by different mechanisms.</title>
        <authorList>
            <person name="Ali S.S."/>
            <person name="Shao J."/>
            <person name="Lary D.J."/>
            <person name="Kronmiller B."/>
            <person name="Shen D."/>
            <person name="Strem M.D."/>
            <person name="Amoako-Attah I."/>
            <person name="Akrofi A.Y."/>
            <person name="Begoude B.A."/>
            <person name="Ten Hoopen G.M."/>
            <person name="Coulibaly K."/>
            <person name="Kebe B.I."/>
            <person name="Melnick R.L."/>
            <person name="Guiltinan M.J."/>
            <person name="Tyler B.M."/>
            <person name="Meinhardt L.W."/>
            <person name="Bailey B.A."/>
        </authorList>
    </citation>
    <scope>NUCLEOTIDE SEQUENCE [LARGE SCALE GENOMIC DNA]</scope>
    <source>
        <strain evidence="3">sbr112.9</strain>
    </source>
</reference>
<dbReference type="GO" id="GO:0003676">
    <property type="term" value="F:nucleic acid binding"/>
    <property type="evidence" value="ECO:0007669"/>
    <property type="project" value="InterPro"/>
</dbReference>
<keyword evidence="3" id="KW-1185">Reference proteome</keyword>
<dbReference type="OrthoDB" id="88547at2759"/>
<protein>
    <submittedName>
        <fullName evidence="2">Retrotransposon protein</fullName>
    </submittedName>
</protein>
<proteinExistence type="predicted"/>
<name>A0A2P4XKX0_9STRA</name>
<evidence type="ECO:0000259" key="1">
    <source>
        <dbReference type="PROSITE" id="PS50994"/>
    </source>
</evidence>
<dbReference type="InterPro" id="IPR001584">
    <property type="entry name" value="Integrase_cat-core"/>
</dbReference>
<gene>
    <name evidence="2" type="ORF">PHPALM_18035</name>
</gene>
<sequence length="133" mass="14899">MSQLLLLGVSTCTQDKKVPRPYGETLRATKPNEILHFDFLSIPRSTSGTLDVLVLKDDMSGYVELLACDRPTSDAAYHKLINWFKRFGVVNTWVFDQGSHFASDVMGLVRHLFGAQHHFVTAYSPWANGAVEV</sequence>
<dbReference type="InterPro" id="IPR036397">
    <property type="entry name" value="RNaseH_sf"/>
</dbReference>
<dbReference type="Pfam" id="PF00665">
    <property type="entry name" value="rve"/>
    <property type="match status" value="1"/>
</dbReference>
<accession>A0A2P4XKX0</accession>
<dbReference type="Gene3D" id="3.30.420.10">
    <property type="entry name" value="Ribonuclease H-like superfamily/Ribonuclease H"/>
    <property type="match status" value="1"/>
</dbReference>
<dbReference type="InterPro" id="IPR012337">
    <property type="entry name" value="RNaseH-like_sf"/>
</dbReference>
<organism evidence="2 3">
    <name type="scientific">Phytophthora palmivora</name>
    <dbReference type="NCBI Taxonomy" id="4796"/>
    <lineage>
        <taxon>Eukaryota</taxon>
        <taxon>Sar</taxon>
        <taxon>Stramenopiles</taxon>
        <taxon>Oomycota</taxon>
        <taxon>Peronosporomycetes</taxon>
        <taxon>Peronosporales</taxon>
        <taxon>Peronosporaceae</taxon>
        <taxon>Phytophthora</taxon>
    </lineage>
</organism>
<dbReference type="PANTHER" id="PTHR37984">
    <property type="entry name" value="PROTEIN CBG26694"/>
    <property type="match status" value="1"/>
</dbReference>
<evidence type="ECO:0000313" key="2">
    <source>
        <dbReference type="EMBL" id="POM66149.1"/>
    </source>
</evidence>
<evidence type="ECO:0000313" key="3">
    <source>
        <dbReference type="Proteomes" id="UP000237271"/>
    </source>
</evidence>